<evidence type="ECO:0000256" key="8">
    <source>
        <dbReference type="ARBA" id="ARBA00022777"/>
    </source>
</evidence>
<evidence type="ECO:0000256" key="11">
    <source>
        <dbReference type="ARBA" id="ARBA00033696"/>
    </source>
</evidence>
<keyword evidence="18" id="KW-1185">Reference proteome</keyword>
<dbReference type="GO" id="GO:0005829">
    <property type="term" value="C:cytosol"/>
    <property type="evidence" value="ECO:0007669"/>
    <property type="project" value="TreeGrafter"/>
</dbReference>
<dbReference type="OrthoDB" id="18042at2759"/>
<evidence type="ECO:0000256" key="9">
    <source>
        <dbReference type="ARBA" id="ARBA00022840"/>
    </source>
</evidence>
<dbReference type="FunFam" id="3.30.470.20:FF:000036">
    <property type="entry name" value="Inositol hexakisphosphate and diphosphoinositol-pentakisphosphate kinase"/>
    <property type="match status" value="1"/>
</dbReference>
<keyword evidence="4 14" id="KW-0963">Cytoplasm</keyword>
<dbReference type="InterPro" id="IPR029033">
    <property type="entry name" value="His_PPase_superfam"/>
</dbReference>
<dbReference type="InterPro" id="IPR037446">
    <property type="entry name" value="His_Pase_VIP1"/>
</dbReference>
<accession>A0A6A6R4K2</accession>
<dbReference type="AlphaFoldDB" id="A0A6A6R4K2"/>
<feature type="region of interest" description="Disordered" evidence="15">
    <location>
        <begin position="453"/>
        <end position="504"/>
    </location>
</feature>
<evidence type="ECO:0000256" key="3">
    <source>
        <dbReference type="ARBA" id="ARBA00012893"/>
    </source>
</evidence>
<dbReference type="InterPro" id="IPR040557">
    <property type="entry name" value="VIP1_N"/>
</dbReference>
<evidence type="ECO:0000256" key="14">
    <source>
        <dbReference type="RuleBase" id="RU365032"/>
    </source>
</evidence>
<dbReference type="GO" id="GO:0032958">
    <property type="term" value="P:inositol phosphate biosynthetic process"/>
    <property type="evidence" value="ECO:0007669"/>
    <property type="project" value="TreeGrafter"/>
</dbReference>
<keyword evidence="8 14" id="KW-0418">Kinase</keyword>
<dbReference type="GO" id="GO:0005524">
    <property type="term" value="F:ATP binding"/>
    <property type="evidence" value="ECO:0007669"/>
    <property type="project" value="UniProtKB-KW"/>
</dbReference>
<evidence type="ECO:0000256" key="4">
    <source>
        <dbReference type="ARBA" id="ARBA00022490"/>
    </source>
</evidence>
<evidence type="ECO:0000256" key="12">
    <source>
        <dbReference type="ARBA" id="ARBA00034629"/>
    </source>
</evidence>
<keyword evidence="7 14" id="KW-0547">Nucleotide-binding</keyword>
<comment type="subcellular location">
    <subcellularLocation>
        <location evidence="1 14">Cytoplasm</location>
        <location evidence="1 14">Cytoskeleton</location>
    </subcellularLocation>
</comment>
<dbReference type="FunFam" id="3.40.50.11950:FF:000002">
    <property type="entry name" value="Inositol hexakisphosphate and diphosphoinositol-pentakisphosphate kinase"/>
    <property type="match status" value="1"/>
</dbReference>
<dbReference type="InterPro" id="IPR000560">
    <property type="entry name" value="His_Pase_clade-2"/>
</dbReference>
<evidence type="ECO:0000313" key="18">
    <source>
        <dbReference type="Proteomes" id="UP000799750"/>
    </source>
</evidence>
<evidence type="ECO:0000256" key="6">
    <source>
        <dbReference type="ARBA" id="ARBA00022679"/>
    </source>
</evidence>
<organism evidence="17 18">
    <name type="scientific">Lophium mytilinum</name>
    <dbReference type="NCBI Taxonomy" id="390894"/>
    <lineage>
        <taxon>Eukaryota</taxon>
        <taxon>Fungi</taxon>
        <taxon>Dikarya</taxon>
        <taxon>Ascomycota</taxon>
        <taxon>Pezizomycotina</taxon>
        <taxon>Dothideomycetes</taxon>
        <taxon>Pleosporomycetidae</taxon>
        <taxon>Mytilinidiales</taxon>
        <taxon>Mytilinidiaceae</taxon>
        <taxon>Lophium</taxon>
    </lineage>
</organism>
<evidence type="ECO:0000259" key="16">
    <source>
        <dbReference type="Pfam" id="PF18086"/>
    </source>
</evidence>
<feature type="domain" description="VIP1 N-terminal" evidence="16">
    <location>
        <begin position="65"/>
        <end position="153"/>
    </location>
</feature>
<comment type="catalytic activity">
    <reaction evidence="12">
        <text>1D-myo-inositol hexakisphosphate + ATP = 1-diphospho-1D-myo-inositol 2,3,4,5,6-pentakisphosphate + ADP</text>
        <dbReference type="Rhea" id="RHEA:37459"/>
        <dbReference type="ChEBI" id="CHEBI:30616"/>
        <dbReference type="ChEBI" id="CHEBI:58130"/>
        <dbReference type="ChEBI" id="CHEBI:74946"/>
        <dbReference type="ChEBI" id="CHEBI:456216"/>
        <dbReference type="EC" id="2.7.4.24"/>
    </reaction>
    <physiologicalReaction direction="left-to-right" evidence="12">
        <dbReference type="Rhea" id="RHEA:37460"/>
    </physiologicalReaction>
</comment>
<dbReference type="Pfam" id="PF18086">
    <property type="entry name" value="PPIP5K2_N"/>
    <property type="match status" value="1"/>
</dbReference>
<protein>
    <recommendedName>
        <fullName evidence="13 14">Inositol hexakisphosphate and diphosphoinositol-pentakisphosphate kinase</fullName>
        <ecNumber evidence="3 14">2.7.4.24</ecNumber>
    </recommendedName>
</protein>
<dbReference type="SUPFAM" id="SSF53254">
    <property type="entry name" value="Phosphoglycerate mutase-like"/>
    <property type="match status" value="1"/>
</dbReference>
<dbReference type="PANTHER" id="PTHR12750">
    <property type="entry name" value="DIPHOSPHOINOSITOL PENTAKISPHOSPHATE KINASE"/>
    <property type="match status" value="1"/>
</dbReference>
<evidence type="ECO:0000256" key="5">
    <source>
        <dbReference type="ARBA" id="ARBA00022553"/>
    </source>
</evidence>
<dbReference type="PANTHER" id="PTHR12750:SF9">
    <property type="entry name" value="INOSITOL HEXAKISPHOSPHATE AND DIPHOSPHOINOSITOL-PENTAKISPHOSPHATE KINASE"/>
    <property type="match status" value="1"/>
</dbReference>
<proteinExistence type="inferred from homology"/>
<reference evidence="17" key="1">
    <citation type="journal article" date="2020" name="Stud. Mycol.">
        <title>101 Dothideomycetes genomes: a test case for predicting lifestyles and emergence of pathogens.</title>
        <authorList>
            <person name="Haridas S."/>
            <person name="Albert R."/>
            <person name="Binder M."/>
            <person name="Bloem J."/>
            <person name="Labutti K."/>
            <person name="Salamov A."/>
            <person name="Andreopoulos B."/>
            <person name="Baker S."/>
            <person name="Barry K."/>
            <person name="Bills G."/>
            <person name="Bluhm B."/>
            <person name="Cannon C."/>
            <person name="Castanera R."/>
            <person name="Culley D."/>
            <person name="Daum C."/>
            <person name="Ezra D."/>
            <person name="Gonzalez J."/>
            <person name="Henrissat B."/>
            <person name="Kuo A."/>
            <person name="Liang C."/>
            <person name="Lipzen A."/>
            <person name="Lutzoni F."/>
            <person name="Magnuson J."/>
            <person name="Mondo S."/>
            <person name="Nolan M."/>
            <person name="Ohm R."/>
            <person name="Pangilinan J."/>
            <person name="Park H.-J."/>
            <person name="Ramirez L."/>
            <person name="Alfaro M."/>
            <person name="Sun H."/>
            <person name="Tritt A."/>
            <person name="Yoshinaga Y."/>
            <person name="Zwiers L.-H."/>
            <person name="Turgeon B."/>
            <person name="Goodwin S."/>
            <person name="Spatafora J."/>
            <person name="Crous P."/>
            <person name="Grigoriev I."/>
        </authorList>
    </citation>
    <scope>NUCLEOTIDE SEQUENCE</scope>
    <source>
        <strain evidence="17">CBS 269.34</strain>
    </source>
</reference>
<dbReference type="Gene3D" id="3.30.470.20">
    <property type="entry name" value="ATP-grasp fold, B domain"/>
    <property type="match status" value="1"/>
</dbReference>
<dbReference type="GO" id="GO:0052843">
    <property type="term" value="F:inositol-1-diphosphate-2,3,4,5,6-pentakisphosphate diphosphatase activity"/>
    <property type="evidence" value="ECO:0007669"/>
    <property type="project" value="UniProtKB-ARBA"/>
</dbReference>
<dbReference type="GO" id="GO:0052723">
    <property type="term" value="F:inositol hexakisphosphate 1-kinase activity"/>
    <property type="evidence" value="ECO:0007669"/>
    <property type="project" value="UniProtKB-ARBA"/>
</dbReference>
<sequence length="1025" mass="115542">MNELGDLLWTDARKEKYNVFSLPPKIRAQASSLGEISGDEDDVEVAISRIISRWQLLERRGTIGTLGVCALDSKARSKPISRLLEQISQNAEFDIIMFGDKNILDEPVENWPPCDFLISFFSGGFPLQKAIDYVTLRKPHCVNDLHMQMALRDRRVTLAFLDEIGVPTIERVEVNRDGDFAMPYAVLIRRVNSGSGLVTLEEDGDVLVVGVKRLRKPFVEKPVDSDDHNIYIYFSNDQGGGGRRLFRKTNNKSSEVDETLHVPRAITEPESSYIYEKFLEAENAEDVKAYTAGEFYCRAETRKAPIVDGVVKRNTHGKEIRYITSLSRDETRMASKIVQGFGQTVCGFGIIRSNGQSYVHSVSGWSLVKDNAEYSKNCAAVLRQLFIDETRNRELPRGLAKTFISRNVQSRSVQASFNKKLEWDLPELSTAPKGHEYNDLYPIQLRRHESRTLPGISKHFAPSSLRSPVTGSGGSKPSSLPSSRDIKYGHNSGLSSSGTSDKKSPMAWKLKGIVAVHSHGDSTPKQDLEFTFHTDPFIDLLEGHGNEVTLTKQSAITRLQSVADSALHVAAENADDLRKLNTALQKTVKEVKLSTKPTDFGSPPVPEQVNLVIHLGNDPTHALIYQTRELAENFRREFLLMNAELLGDLHVFCSSEAAASYTAHIFTARLLGFNDIPSDFIQERNDLLGDSLDATGQLETAQKQLNQLLREEMKPSAQSVWPLDMPEPSVVGKRLHQSIIANRTTVLLNFSKLNSANINLVQSRWCSGQDPYLFMDRWEKLLARICGAPRIDPAQIVELYNSLKFDAVHNREFLEWCFTPTDPTSSDSREDTMANYSTLHSRIPAPAQHQDNSLKRLHELWHLCKTMFDYIYPLKYGTTSGDKLEIGLLYSLPLLQEVVQDLEEMQASDDSKSFFYFTNNSHMYTLLNCILEGTLKSKMATNQIPTLDCLSSMCFELYERHSSNSREFEYSLKITLSPGCHAYDPLNTVVDSHHAIFSAPRRDLTGHIDWKEAIETLRVSIQRYV</sequence>
<evidence type="ECO:0000256" key="10">
    <source>
        <dbReference type="ARBA" id="ARBA00023212"/>
    </source>
</evidence>
<dbReference type="Proteomes" id="UP000799750">
    <property type="component" value="Unassembled WGS sequence"/>
</dbReference>
<dbReference type="Gene3D" id="3.40.50.11950">
    <property type="match status" value="1"/>
</dbReference>
<name>A0A6A6R4K2_9PEZI</name>
<dbReference type="GO" id="GO:0033857">
    <property type="term" value="F:5-diphosphoinositol pentakisphosphate 1-kinase activity"/>
    <property type="evidence" value="ECO:0007669"/>
    <property type="project" value="TreeGrafter"/>
</dbReference>
<dbReference type="GO" id="GO:0006020">
    <property type="term" value="P:inositol metabolic process"/>
    <property type="evidence" value="ECO:0007669"/>
    <property type="project" value="TreeGrafter"/>
</dbReference>
<dbReference type="GO" id="GO:0005856">
    <property type="term" value="C:cytoskeleton"/>
    <property type="evidence" value="ECO:0007669"/>
    <property type="project" value="UniProtKB-SubCell"/>
</dbReference>
<evidence type="ECO:0000256" key="7">
    <source>
        <dbReference type="ARBA" id="ARBA00022741"/>
    </source>
</evidence>
<dbReference type="EMBL" id="MU004184">
    <property type="protein sequence ID" value="KAF2499675.1"/>
    <property type="molecule type" value="Genomic_DNA"/>
</dbReference>
<comment type="catalytic activity">
    <reaction evidence="11">
        <text>5-diphospho-1D-myo-inositol 1,2,3,4,6-pentakisphosphate + ATP + H(+) = 1,5-bis(diphospho)-1D-myo-inositol 2,3,4,6-tetrakisphosphate + ADP</text>
        <dbReference type="Rhea" id="RHEA:10276"/>
        <dbReference type="ChEBI" id="CHEBI:15378"/>
        <dbReference type="ChEBI" id="CHEBI:30616"/>
        <dbReference type="ChEBI" id="CHEBI:58628"/>
        <dbReference type="ChEBI" id="CHEBI:77983"/>
        <dbReference type="ChEBI" id="CHEBI:456216"/>
        <dbReference type="EC" id="2.7.4.24"/>
    </reaction>
    <physiologicalReaction direction="left-to-right" evidence="11">
        <dbReference type="Rhea" id="RHEA:10277"/>
    </physiologicalReaction>
</comment>
<evidence type="ECO:0000313" key="17">
    <source>
        <dbReference type="EMBL" id="KAF2499675.1"/>
    </source>
</evidence>
<evidence type="ECO:0000256" key="2">
    <source>
        <dbReference type="ARBA" id="ARBA00005609"/>
    </source>
</evidence>
<keyword evidence="6 14" id="KW-0808">Transferase</keyword>
<evidence type="ECO:0000256" key="1">
    <source>
        <dbReference type="ARBA" id="ARBA00004245"/>
    </source>
</evidence>
<dbReference type="EC" id="2.7.4.24" evidence="3 14"/>
<evidence type="ECO:0000256" key="13">
    <source>
        <dbReference type="ARBA" id="ARBA00071668"/>
    </source>
</evidence>
<dbReference type="Pfam" id="PF00328">
    <property type="entry name" value="His_Phos_2"/>
    <property type="match status" value="1"/>
</dbReference>
<comment type="similarity">
    <text evidence="2 14">Belongs to the histidine acid phosphatase family. VIP1 subfamily.</text>
</comment>
<evidence type="ECO:0000256" key="15">
    <source>
        <dbReference type="SAM" id="MobiDB-lite"/>
    </source>
</evidence>
<dbReference type="Gene3D" id="3.40.50.1240">
    <property type="entry name" value="Phosphoglycerate mutase-like"/>
    <property type="match status" value="1"/>
</dbReference>
<gene>
    <name evidence="17" type="ORF">BU16DRAFT_454830</name>
</gene>
<keyword evidence="9 14" id="KW-0067">ATP-binding</keyword>
<keyword evidence="10" id="KW-0206">Cytoskeleton</keyword>
<comment type="function">
    <text evidence="14">Bifunctional inositol kinase that acts in concert with the IP6K kinases to synthesize the diphosphate group-containing inositol pyrophosphates diphosphoinositol pentakisphosphate, PP-InsP5, and bis-diphosphoinositol tetrakisphosphate, (PP)2-InsP4. PP-InsP5 and (PP)2-InsP4, also respectively called InsP7 and InsP8, may regulate a variety of cellular processes, including apoptosis, vesicle trafficking, cytoskeletal dynamics, and exocytosis. Phosphorylates inositol hexakisphosphate (InsP6).</text>
</comment>
<keyword evidence="5" id="KW-0597">Phosphoprotein</keyword>